<feature type="compositionally biased region" description="Acidic residues" evidence="4">
    <location>
        <begin position="157"/>
        <end position="167"/>
    </location>
</feature>
<accession>A0A4Q2D3E3</accession>
<gene>
    <name evidence="5" type="ORF">EST38_g12983</name>
</gene>
<dbReference type="PANTHER" id="PTHR22806:SF0">
    <property type="entry name" value="NUCLEOPORIN NUP37"/>
    <property type="match status" value="1"/>
</dbReference>
<proteinExistence type="predicted"/>
<evidence type="ECO:0000256" key="1">
    <source>
        <dbReference type="ARBA" id="ARBA00022574"/>
    </source>
</evidence>
<dbReference type="InterPro" id="IPR015943">
    <property type="entry name" value="WD40/YVTN_repeat-like_dom_sf"/>
</dbReference>
<dbReference type="AlphaFoldDB" id="A0A4Q2D3E3"/>
<sequence>MDLQFDHPTQIYALRACHTDDATDLVAIAGSHSLQVVSITNQECRCIASFHIGTRITSIAWSSAAVSPLSSDSWSIELAVATEDFGLHLLSKSSTEAEYIYPFGGSLSGHHGLINDMTFCGGWSEDSSRYLATVSDDKMLMVWDLHPPATPRGAQQDNEDGMDDDDESRPQPTAYVIPFPHPLTSISSHPHTSKEFLVSDCRGSVYLTDWRSDPVDIEEGNLRHSSLVELVEPYALSASCMGHPVKWSGSTAWRSDSVDIIGGVFGTRFSIWDLSNMRGGKPAVTAQGTLDGGYRFRWCRTYPEHFGISTQSPARGATIQVHNTNFVQAQPTVFTLRQRPQFVCDFDFLSLPGIPRIAAAVGKSLLVFPIGEESS</sequence>
<dbReference type="PROSITE" id="PS00678">
    <property type="entry name" value="WD_REPEATS_1"/>
    <property type="match status" value="1"/>
</dbReference>
<dbReference type="InterPro" id="IPR037626">
    <property type="entry name" value="NUP37"/>
</dbReference>
<evidence type="ECO:0000256" key="2">
    <source>
        <dbReference type="ARBA" id="ARBA00022737"/>
    </source>
</evidence>
<feature type="repeat" description="WD" evidence="3">
    <location>
        <begin position="107"/>
        <end position="145"/>
    </location>
</feature>
<dbReference type="Gene3D" id="2.130.10.10">
    <property type="entry name" value="YVTN repeat-like/Quinoprotein amine dehydrogenase"/>
    <property type="match status" value="1"/>
</dbReference>
<dbReference type="GO" id="GO:0031080">
    <property type="term" value="C:nuclear pore outer ring"/>
    <property type="evidence" value="ECO:0007669"/>
    <property type="project" value="InterPro"/>
</dbReference>
<protein>
    <submittedName>
        <fullName evidence="5">Uncharacterized protein</fullName>
    </submittedName>
</protein>
<comment type="caution">
    <text evidence="5">The sequence shown here is derived from an EMBL/GenBank/DDBJ whole genome shotgun (WGS) entry which is preliminary data.</text>
</comment>
<dbReference type="SUPFAM" id="SSF50978">
    <property type="entry name" value="WD40 repeat-like"/>
    <property type="match status" value="1"/>
</dbReference>
<dbReference type="PANTHER" id="PTHR22806">
    <property type="entry name" value="NUCLEOPORIN NUP37 P37 -RELATED"/>
    <property type="match status" value="1"/>
</dbReference>
<dbReference type="EMBL" id="SDEE01001091">
    <property type="protein sequence ID" value="RXW12874.1"/>
    <property type="molecule type" value="Genomic_DNA"/>
</dbReference>
<dbReference type="InterPro" id="IPR019775">
    <property type="entry name" value="WD40_repeat_CS"/>
</dbReference>
<dbReference type="OrthoDB" id="340259at2759"/>
<organism evidence="5 6">
    <name type="scientific">Candolleomyces aberdarensis</name>
    <dbReference type="NCBI Taxonomy" id="2316362"/>
    <lineage>
        <taxon>Eukaryota</taxon>
        <taxon>Fungi</taxon>
        <taxon>Dikarya</taxon>
        <taxon>Basidiomycota</taxon>
        <taxon>Agaricomycotina</taxon>
        <taxon>Agaricomycetes</taxon>
        <taxon>Agaricomycetidae</taxon>
        <taxon>Agaricales</taxon>
        <taxon>Agaricineae</taxon>
        <taxon>Psathyrellaceae</taxon>
        <taxon>Candolleomyces</taxon>
    </lineage>
</organism>
<name>A0A4Q2D3E3_9AGAR</name>
<dbReference type="STRING" id="2316362.A0A4Q2D3E3"/>
<feature type="region of interest" description="Disordered" evidence="4">
    <location>
        <begin position="145"/>
        <end position="174"/>
    </location>
</feature>
<dbReference type="Proteomes" id="UP000290288">
    <property type="component" value="Unassembled WGS sequence"/>
</dbReference>
<dbReference type="InterPro" id="IPR001680">
    <property type="entry name" value="WD40_rpt"/>
</dbReference>
<keyword evidence="2" id="KW-0677">Repeat</keyword>
<dbReference type="InterPro" id="IPR036322">
    <property type="entry name" value="WD40_repeat_dom_sf"/>
</dbReference>
<evidence type="ECO:0000256" key="4">
    <source>
        <dbReference type="SAM" id="MobiDB-lite"/>
    </source>
</evidence>
<keyword evidence="1 3" id="KW-0853">WD repeat</keyword>
<reference evidence="5 6" key="1">
    <citation type="submission" date="2019-01" db="EMBL/GenBank/DDBJ databases">
        <title>Draft genome sequence of Psathyrella aberdarensis IHI B618.</title>
        <authorList>
            <person name="Buettner E."/>
            <person name="Kellner H."/>
        </authorList>
    </citation>
    <scope>NUCLEOTIDE SEQUENCE [LARGE SCALE GENOMIC DNA]</scope>
    <source>
        <strain evidence="5 6">IHI B618</strain>
    </source>
</reference>
<dbReference type="PROSITE" id="PS50082">
    <property type="entry name" value="WD_REPEATS_2"/>
    <property type="match status" value="1"/>
</dbReference>
<evidence type="ECO:0000313" key="6">
    <source>
        <dbReference type="Proteomes" id="UP000290288"/>
    </source>
</evidence>
<keyword evidence="6" id="KW-1185">Reference proteome</keyword>
<evidence type="ECO:0000313" key="5">
    <source>
        <dbReference type="EMBL" id="RXW12874.1"/>
    </source>
</evidence>
<evidence type="ECO:0000256" key="3">
    <source>
        <dbReference type="PROSITE-ProRule" id="PRU00221"/>
    </source>
</evidence>